<keyword evidence="2" id="KW-1185">Reference proteome</keyword>
<dbReference type="HOGENOM" id="CLU_1337596_0_0_1"/>
<evidence type="ECO:0000313" key="2">
    <source>
        <dbReference type="Proteomes" id="UP000027222"/>
    </source>
</evidence>
<evidence type="ECO:0000313" key="1">
    <source>
        <dbReference type="EMBL" id="KDR68465.1"/>
    </source>
</evidence>
<dbReference type="AlphaFoldDB" id="A0A067SC37"/>
<proteinExistence type="predicted"/>
<name>A0A067SC37_GALM3</name>
<dbReference type="EMBL" id="KL142408">
    <property type="protein sequence ID" value="KDR68465.1"/>
    <property type="molecule type" value="Genomic_DNA"/>
</dbReference>
<organism evidence="1 2">
    <name type="scientific">Galerina marginata (strain CBS 339.88)</name>
    <dbReference type="NCBI Taxonomy" id="685588"/>
    <lineage>
        <taxon>Eukaryota</taxon>
        <taxon>Fungi</taxon>
        <taxon>Dikarya</taxon>
        <taxon>Basidiomycota</taxon>
        <taxon>Agaricomycotina</taxon>
        <taxon>Agaricomycetes</taxon>
        <taxon>Agaricomycetidae</taxon>
        <taxon>Agaricales</taxon>
        <taxon>Agaricineae</taxon>
        <taxon>Strophariaceae</taxon>
        <taxon>Galerina</taxon>
    </lineage>
</organism>
<dbReference type="Proteomes" id="UP000027222">
    <property type="component" value="Unassembled WGS sequence"/>
</dbReference>
<reference evidence="2" key="1">
    <citation type="journal article" date="2014" name="Proc. Natl. Acad. Sci. U.S.A.">
        <title>Extensive sampling of basidiomycete genomes demonstrates inadequacy of the white-rot/brown-rot paradigm for wood decay fungi.</title>
        <authorList>
            <person name="Riley R."/>
            <person name="Salamov A.A."/>
            <person name="Brown D.W."/>
            <person name="Nagy L.G."/>
            <person name="Floudas D."/>
            <person name="Held B.W."/>
            <person name="Levasseur A."/>
            <person name="Lombard V."/>
            <person name="Morin E."/>
            <person name="Otillar R."/>
            <person name="Lindquist E.A."/>
            <person name="Sun H."/>
            <person name="LaButti K.M."/>
            <person name="Schmutz J."/>
            <person name="Jabbour D."/>
            <person name="Luo H."/>
            <person name="Baker S.E."/>
            <person name="Pisabarro A.G."/>
            <person name="Walton J.D."/>
            <person name="Blanchette R.A."/>
            <person name="Henrissat B."/>
            <person name="Martin F."/>
            <person name="Cullen D."/>
            <person name="Hibbett D.S."/>
            <person name="Grigoriev I.V."/>
        </authorList>
    </citation>
    <scope>NUCLEOTIDE SEQUENCE [LARGE SCALE GENOMIC DNA]</scope>
    <source>
        <strain evidence="2">CBS 339.88</strain>
    </source>
</reference>
<protein>
    <submittedName>
        <fullName evidence="1">Uncharacterized protein</fullName>
    </submittedName>
</protein>
<accession>A0A067SC37</accession>
<sequence>MTQQQAQPDLHVQSSCRPIPLCIHLHSASIINPEDDGRLKSPFFTPTNNLTLTIGAAQLRFWHLDVDCKDGGAAVKSNECVEARAVDHEVDTELGRMQVAAQPRERNNFASPRAAYAYYNSWQAGANPFSLPLPLLLLSPLTILHVSTSMTGATTPSSAFQHNPIREHDSESKLEHKCVLSHLLSAPALVAVPPPPWCIQAPARA</sequence>
<gene>
    <name evidence="1" type="ORF">GALMADRAFT_146419</name>
</gene>